<sequence length="505" mass="55879">MTQTTDTSDSFAKSPLLEASVLTSTASTVTMTPSIAATTSTTTPTSVATADCMGEETTQKDSAKTMRPATVTTGKHLVKPKVAVEQVQGEGEVTILERPVKPPRPYYKTAGVCRTYDVTPYVLAVHPNPIYSVASTPCMTWVLTGSEDGYIRRWNFFDSMNGTLALTQNQRHMQVDTVTKAGVMTSYWDNDDTPEPYPDIIRGSVKNPYFSRNLSPVYSLDLQSEALWAVSGQEKHIALWTVRHDEGRKYHVFKEHTAPVSALQISPDEYGMVSGSWDKRVLYWDLNSGTVAREFKGHVSQISSVHFRPFYRLQVPPVTENGDESSPPPPQPILLTSSIDGQCKLWDLRDPTAIPRSMNPPDKTPPWCTATCWARDGSKVYVGRRNGSVDEWDFASGKLIRSLRLPNNSGLVSSLACTVNNKQLLCGSLDNLRMWDLAHTEAEKGLVPFQILPGHHGVAISSILLDDSGRFMITAAGNRGWEGPNANSCYFYEMKPRNERPPKIG</sequence>
<dbReference type="InterPro" id="IPR015943">
    <property type="entry name" value="WD40/YVTN_repeat-like_dom_sf"/>
</dbReference>
<dbReference type="PANTHER" id="PTHR19848:SF8">
    <property type="entry name" value="F-BOX AND WD REPEAT DOMAIN CONTAINING 7"/>
    <property type="match status" value="1"/>
</dbReference>
<accession>A0A9W8AVL6</accession>
<dbReference type="InterPro" id="IPR036322">
    <property type="entry name" value="WD40_repeat_dom_sf"/>
</dbReference>
<dbReference type="SMART" id="SM00320">
    <property type="entry name" value="WD40"/>
    <property type="match status" value="7"/>
</dbReference>
<dbReference type="OrthoDB" id="10260946at2759"/>
<keyword evidence="6" id="KW-1185">Reference proteome</keyword>
<dbReference type="InterPro" id="IPR001680">
    <property type="entry name" value="WD40_rpt"/>
</dbReference>
<dbReference type="PROSITE" id="PS50082">
    <property type="entry name" value="WD_REPEATS_2"/>
    <property type="match status" value="2"/>
</dbReference>
<evidence type="ECO:0000259" key="4">
    <source>
        <dbReference type="Pfam" id="PF23798"/>
    </source>
</evidence>
<dbReference type="InterPro" id="IPR057544">
    <property type="entry name" value="Beta-prop_SPT8"/>
</dbReference>
<evidence type="ECO:0000256" key="2">
    <source>
        <dbReference type="ARBA" id="ARBA00022737"/>
    </source>
</evidence>
<dbReference type="AlphaFoldDB" id="A0A9W8AVL6"/>
<gene>
    <name evidence="5" type="primary">SPT8</name>
    <name evidence="5" type="ORF">IWQ62_000077</name>
</gene>
<keyword evidence="1 3" id="KW-0853">WD repeat</keyword>
<name>A0A9W8AVL6_9FUNG</name>
<dbReference type="PROSITE" id="PS50294">
    <property type="entry name" value="WD_REPEATS_REGION"/>
    <property type="match status" value="2"/>
</dbReference>
<organism evidence="5 6">
    <name type="scientific">Dispira parvispora</name>
    <dbReference type="NCBI Taxonomy" id="1520584"/>
    <lineage>
        <taxon>Eukaryota</taxon>
        <taxon>Fungi</taxon>
        <taxon>Fungi incertae sedis</taxon>
        <taxon>Zoopagomycota</taxon>
        <taxon>Kickxellomycotina</taxon>
        <taxon>Dimargaritomycetes</taxon>
        <taxon>Dimargaritales</taxon>
        <taxon>Dimargaritaceae</taxon>
        <taxon>Dispira</taxon>
    </lineage>
</organism>
<evidence type="ECO:0000313" key="5">
    <source>
        <dbReference type="EMBL" id="KAJ1970250.1"/>
    </source>
</evidence>
<protein>
    <submittedName>
        <fullName evidence="5">Transcription factor spt8</fullName>
    </submittedName>
</protein>
<dbReference type="InterPro" id="IPR020472">
    <property type="entry name" value="WD40_PAC1"/>
</dbReference>
<keyword evidence="2" id="KW-0677">Repeat</keyword>
<comment type="caution">
    <text evidence="5">The sequence shown here is derived from an EMBL/GenBank/DDBJ whole genome shotgun (WGS) entry which is preliminary data.</text>
</comment>
<feature type="domain" description="Transcription factor spt8 beta-propeller" evidence="4">
    <location>
        <begin position="116"/>
        <end position="315"/>
    </location>
</feature>
<dbReference type="Pfam" id="PF23798">
    <property type="entry name" value="Beta-prop_SPT8"/>
    <property type="match status" value="2"/>
</dbReference>
<feature type="repeat" description="WD" evidence="3">
    <location>
        <begin position="253"/>
        <end position="294"/>
    </location>
</feature>
<evidence type="ECO:0000313" key="6">
    <source>
        <dbReference type="Proteomes" id="UP001150925"/>
    </source>
</evidence>
<dbReference type="PANTHER" id="PTHR19848">
    <property type="entry name" value="WD40 REPEAT PROTEIN"/>
    <property type="match status" value="1"/>
</dbReference>
<feature type="domain" description="Transcription factor spt8 beta-propeller" evidence="4">
    <location>
        <begin position="333"/>
        <end position="494"/>
    </location>
</feature>
<evidence type="ECO:0000256" key="1">
    <source>
        <dbReference type="ARBA" id="ARBA00022574"/>
    </source>
</evidence>
<proteinExistence type="predicted"/>
<dbReference type="SUPFAM" id="SSF50978">
    <property type="entry name" value="WD40 repeat-like"/>
    <property type="match status" value="1"/>
</dbReference>
<dbReference type="Proteomes" id="UP001150925">
    <property type="component" value="Unassembled WGS sequence"/>
</dbReference>
<dbReference type="Gene3D" id="2.130.10.10">
    <property type="entry name" value="YVTN repeat-like/Quinoprotein amine dehydrogenase"/>
    <property type="match status" value="2"/>
</dbReference>
<reference evidence="5" key="1">
    <citation type="submission" date="2022-07" db="EMBL/GenBank/DDBJ databases">
        <title>Phylogenomic reconstructions and comparative analyses of Kickxellomycotina fungi.</title>
        <authorList>
            <person name="Reynolds N.K."/>
            <person name="Stajich J.E."/>
            <person name="Barry K."/>
            <person name="Grigoriev I.V."/>
            <person name="Crous P."/>
            <person name="Smith M.E."/>
        </authorList>
    </citation>
    <scope>NUCLEOTIDE SEQUENCE</scope>
    <source>
        <strain evidence="5">RSA 1196</strain>
    </source>
</reference>
<dbReference type="PRINTS" id="PR00320">
    <property type="entry name" value="GPROTEINBRPT"/>
</dbReference>
<feature type="repeat" description="WD" evidence="3">
    <location>
        <begin position="123"/>
        <end position="155"/>
    </location>
</feature>
<dbReference type="EMBL" id="JANBPY010000002">
    <property type="protein sequence ID" value="KAJ1970250.1"/>
    <property type="molecule type" value="Genomic_DNA"/>
</dbReference>
<evidence type="ECO:0000256" key="3">
    <source>
        <dbReference type="PROSITE-ProRule" id="PRU00221"/>
    </source>
</evidence>